<keyword evidence="2" id="KW-0413">Isomerase</keyword>
<dbReference type="Pfam" id="PF00300">
    <property type="entry name" value="His_Phos_1"/>
    <property type="match status" value="1"/>
</dbReference>
<dbReference type="EMBL" id="CP087164">
    <property type="protein sequence ID" value="UGS33773.1"/>
    <property type="molecule type" value="Genomic_DNA"/>
</dbReference>
<feature type="binding site" evidence="3">
    <location>
        <begin position="6"/>
        <end position="13"/>
    </location>
    <ligand>
        <name>substrate</name>
    </ligand>
</feature>
<feature type="binding site" evidence="3">
    <location>
        <position position="56"/>
    </location>
    <ligand>
        <name>substrate</name>
    </ligand>
</feature>
<dbReference type="PANTHER" id="PTHR48100:SF1">
    <property type="entry name" value="HISTIDINE PHOSPHATASE FAMILY PROTEIN-RELATED"/>
    <property type="match status" value="1"/>
</dbReference>
<dbReference type="PROSITE" id="PS00175">
    <property type="entry name" value="PG_MUTASE"/>
    <property type="match status" value="1"/>
</dbReference>
<evidence type="ECO:0000313" key="5">
    <source>
        <dbReference type="Proteomes" id="UP001162834"/>
    </source>
</evidence>
<reference evidence="4" key="1">
    <citation type="journal article" date="2022" name="Int. J. Syst. Evol. Microbiol.">
        <title>Pseudomonas aegrilactucae sp. nov. and Pseudomonas morbosilactucae sp. nov., pathogens causing bacterial rot of lettuce in Japan.</title>
        <authorList>
            <person name="Sawada H."/>
            <person name="Fujikawa T."/>
            <person name="Satou M."/>
        </authorList>
    </citation>
    <scope>NUCLEOTIDE SEQUENCE</scope>
    <source>
        <strain evidence="4">0166_1</strain>
    </source>
</reference>
<evidence type="ECO:0000256" key="1">
    <source>
        <dbReference type="ARBA" id="ARBA00023152"/>
    </source>
</evidence>
<keyword evidence="1" id="KW-0324">Glycolysis</keyword>
<dbReference type="Proteomes" id="UP001162834">
    <property type="component" value="Chromosome"/>
</dbReference>
<dbReference type="InterPro" id="IPR001345">
    <property type="entry name" value="PG/BPGM_mutase_AS"/>
</dbReference>
<dbReference type="InterPro" id="IPR050275">
    <property type="entry name" value="PGM_Phosphatase"/>
</dbReference>
<name>A0A9E6XTF5_9ACTN</name>
<dbReference type="RefSeq" id="WP_259313467.1">
    <property type="nucleotide sequence ID" value="NZ_CP087164.1"/>
</dbReference>
<accession>A0A9E6XTF5</accession>
<dbReference type="CDD" id="cd07067">
    <property type="entry name" value="HP_PGM_like"/>
    <property type="match status" value="1"/>
</dbReference>
<dbReference type="EC" id="3.1.3.3" evidence="4"/>
<dbReference type="SUPFAM" id="SSF53254">
    <property type="entry name" value="Phosphoglycerate mutase-like"/>
    <property type="match status" value="1"/>
</dbReference>
<evidence type="ECO:0000256" key="3">
    <source>
        <dbReference type="PIRSR" id="PIRSR613078-2"/>
    </source>
</evidence>
<dbReference type="SMART" id="SM00855">
    <property type="entry name" value="PGAM"/>
    <property type="match status" value="1"/>
</dbReference>
<dbReference type="AlphaFoldDB" id="A0A9E6XTF5"/>
<gene>
    <name evidence="4" type="primary">pspA</name>
    <name evidence="4" type="ORF">DSM104329_00138</name>
</gene>
<proteinExistence type="predicted"/>
<sequence>MILLARHGETPYNAERRFQGQGDVALNARGLEQARELAQLAVQEPLAALYASPIRRARETAEIVAEAVGLEPRFDPRFAETDVGDWQDLLFDDVEREHPDLWAAWQAGGAWRFPGGESLAEQQERVIAGLVDVTQRGELPALVVCHRGSIRVALCHTRNEGLEAFQQIAIPNGALIRL</sequence>
<dbReference type="InterPro" id="IPR029033">
    <property type="entry name" value="His_PPase_superfam"/>
</dbReference>
<dbReference type="PIRSF" id="PIRSF000709">
    <property type="entry name" value="6PFK_2-Ptase"/>
    <property type="match status" value="1"/>
</dbReference>
<organism evidence="4 5">
    <name type="scientific">Capillimicrobium parvum</name>
    <dbReference type="NCBI Taxonomy" id="2884022"/>
    <lineage>
        <taxon>Bacteria</taxon>
        <taxon>Bacillati</taxon>
        <taxon>Actinomycetota</taxon>
        <taxon>Thermoleophilia</taxon>
        <taxon>Solirubrobacterales</taxon>
        <taxon>Capillimicrobiaceae</taxon>
        <taxon>Capillimicrobium</taxon>
    </lineage>
</organism>
<dbReference type="GO" id="GO:0016791">
    <property type="term" value="F:phosphatase activity"/>
    <property type="evidence" value="ECO:0007669"/>
    <property type="project" value="TreeGrafter"/>
</dbReference>
<keyword evidence="5" id="KW-1185">Reference proteome</keyword>
<evidence type="ECO:0000313" key="4">
    <source>
        <dbReference type="EMBL" id="UGS33773.1"/>
    </source>
</evidence>
<dbReference type="GO" id="GO:0005737">
    <property type="term" value="C:cytoplasm"/>
    <property type="evidence" value="ECO:0007669"/>
    <property type="project" value="TreeGrafter"/>
</dbReference>
<dbReference type="PANTHER" id="PTHR48100">
    <property type="entry name" value="BROAD-SPECIFICITY PHOSPHATASE YOR283W-RELATED"/>
    <property type="match status" value="1"/>
</dbReference>
<protein>
    <submittedName>
        <fullName evidence="4">Phosphoserine phosphatase 1</fullName>
        <ecNumber evidence="4">3.1.3.3</ecNumber>
    </submittedName>
</protein>
<keyword evidence="4" id="KW-0378">Hydrolase</keyword>
<dbReference type="KEGG" id="sbae:DSM104329_00138"/>
<dbReference type="InterPro" id="IPR013078">
    <property type="entry name" value="His_Pase_superF_clade-1"/>
</dbReference>
<evidence type="ECO:0000256" key="2">
    <source>
        <dbReference type="ARBA" id="ARBA00023235"/>
    </source>
</evidence>
<dbReference type="Gene3D" id="3.40.50.1240">
    <property type="entry name" value="Phosphoglycerate mutase-like"/>
    <property type="match status" value="1"/>
</dbReference>